<sequence length="155" mass="17046">MAGVAATVTNEFTFEYIAANPQWVDEQIEIYESSGGVEGTTLEGIPVVILYTVGAKSGQIRKAPLMRVEHEGVYLAVGSIGGAPKNPAWVANLRANPVFELRDGENVQTVRAEEISNDIERATWWERAVAAFPPYAEYTKRTTRVFPLFTLTPVS</sequence>
<evidence type="ECO:0000256" key="2">
    <source>
        <dbReference type="ARBA" id="ARBA00049106"/>
    </source>
</evidence>
<dbReference type="InterPro" id="IPR012349">
    <property type="entry name" value="Split_barrel_FMN-bd"/>
</dbReference>
<gene>
    <name evidence="3" type="ORF">MSTE_03357</name>
</gene>
<dbReference type="PANTHER" id="PTHR39428">
    <property type="entry name" value="F420H(2)-DEPENDENT QUINONE REDUCTASE RV1261C"/>
    <property type="match status" value="1"/>
</dbReference>
<evidence type="ECO:0008006" key="5">
    <source>
        <dbReference type="Google" id="ProtNLM"/>
    </source>
</evidence>
<dbReference type="KEGG" id="mste:MSTE_03357"/>
<protein>
    <recommendedName>
        <fullName evidence="5">Nitroreductase</fullName>
    </recommendedName>
</protein>
<dbReference type="EMBL" id="AP018165">
    <property type="protein sequence ID" value="BAX98658.1"/>
    <property type="molecule type" value="Genomic_DNA"/>
</dbReference>
<name>A0A1Z4F0D7_9MYCO</name>
<dbReference type="Pfam" id="PF04075">
    <property type="entry name" value="F420H2_quin_red"/>
    <property type="match status" value="1"/>
</dbReference>
<accession>A0A1Z4F0D7</accession>
<evidence type="ECO:0000313" key="4">
    <source>
        <dbReference type="Proteomes" id="UP000217954"/>
    </source>
</evidence>
<dbReference type="GO" id="GO:0005886">
    <property type="term" value="C:plasma membrane"/>
    <property type="evidence" value="ECO:0007669"/>
    <property type="project" value="TreeGrafter"/>
</dbReference>
<organism evidence="3 4">
    <name type="scientific">[Mycobacterium] stephanolepidis</name>
    <dbReference type="NCBI Taxonomy" id="1520670"/>
    <lineage>
        <taxon>Bacteria</taxon>
        <taxon>Bacillati</taxon>
        <taxon>Actinomycetota</taxon>
        <taxon>Actinomycetes</taxon>
        <taxon>Mycobacteriales</taxon>
        <taxon>Mycobacteriaceae</taxon>
        <taxon>Mycobacteroides</taxon>
    </lineage>
</organism>
<dbReference type="Proteomes" id="UP000217954">
    <property type="component" value="Chromosome"/>
</dbReference>
<comment type="catalytic activity">
    <reaction evidence="2">
        <text>oxidized coenzyme F420-(gamma-L-Glu)(n) + a quinol + H(+) = reduced coenzyme F420-(gamma-L-Glu)(n) + a quinone</text>
        <dbReference type="Rhea" id="RHEA:39663"/>
        <dbReference type="Rhea" id="RHEA-COMP:12939"/>
        <dbReference type="Rhea" id="RHEA-COMP:14378"/>
        <dbReference type="ChEBI" id="CHEBI:15378"/>
        <dbReference type="ChEBI" id="CHEBI:24646"/>
        <dbReference type="ChEBI" id="CHEBI:132124"/>
        <dbReference type="ChEBI" id="CHEBI:133980"/>
        <dbReference type="ChEBI" id="CHEBI:139511"/>
    </reaction>
</comment>
<proteinExistence type="inferred from homology"/>
<dbReference type="GO" id="GO:0016491">
    <property type="term" value="F:oxidoreductase activity"/>
    <property type="evidence" value="ECO:0007669"/>
    <property type="project" value="InterPro"/>
</dbReference>
<dbReference type="PANTHER" id="PTHR39428:SF3">
    <property type="entry name" value="DEAZAFLAVIN-DEPENDENT NITROREDUCTASE"/>
    <property type="match status" value="1"/>
</dbReference>
<dbReference type="GO" id="GO:0070967">
    <property type="term" value="F:coenzyme F420 binding"/>
    <property type="evidence" value="ECO:0007669"/>
    <property type="project" value="TreeGrafter"/>
</dbReference>
<dbReference type="Gene3D" id="2.30.110.10">
    <property type="entry name" value="Electron Transport, Fmn-binding Protein, Chain A"/>
    <property type="match status" value="1"/>
</dbReference>
<reference evidence="4" key="1">
    <citation type="journal article" date="2017" name="Genome Announc.">
        <title>Complete Genome Sequence of Mycobacterium stephanolepidis.</title>
        <authorList>
            <person name="Fukano H."/>
            <person name="Yoshida M."/>
            <person name="Katayama Y."/>
            <person name="Omatsu T."/>
            <person name="Mizutani T."/>
            <person name="Kurata O."/>
            <person name="Wada S."/>
            <person name="Hoshino Y."/>
        </authorList>
    </citation>
    <scope>NUCLEOTIDE SEQUENCE [LARGE SCALE GENOMIC DNA]</scope>
    <source>
        <strain evidence="4">NJB0901</strain>
    </source>
</reference>
<evidence type="ECO:0000256" key="1">
    <source>
        <dbReference type="ARBA" id="ARBA00008710"/>
    </source>
</evidence>
<dbReference type="AlphaFoldDB" id="A0A1Z4F0D7"/>
<evidence type="ECO:0000313" key="3">
    <source>
        <dbReference type="EMBL" id="BAX98658.1"/>
    </source>
</evidence>
<reference evidence="3 4" key="2">
    <citation type="journal article" date="2017" name="Int. J. Syst. Evol. Microbiol.">
        <title>Mycobacterium stephanolepidis sp. nov., a rapidly growing species related to Mycobacterium chelonae, isolated from marine teleost fish, Stephanolepis cirrhifer.</title>
        <authorList>
            <person name="Fukano H."/>
            <person name="Wada S."/>
            <person name="Kurata O."/>
            <person name="Katayama K."/>
            <person name="Fujiwara N."/>
            <person name="Hoshino Y."/>
        </authorList>
    </citation>
    <scope>NUCLEOTIDE SEQUENCE [LARGE SCALE GENOMIC DNA]</scope>
    <source>
        <strain evidence="3 4">NJB0901</strain>
    </source>
</reference>
<dbReference type="InterPro" id="IPR004378">
    <property type="entry name" value="F420H2_quin_Rdtase"/>
</dbReference>
<dbReference type="NCBIfam" id="TIGR00026">
    <property type="entry name" value="hi_GC_TIGR00026"/>
    <property type="match status" value="1"/>
</dbReference>
<keyword evidence="4" id="KW-1185">Reference proteome</keyword>
<comment type="similarity">
    <text evidence="1">Belongs to the F420H(2)-dependent quinone reductase family.</text>
</comment>